<feature type="region of interest" description="Disordered" evidence="6">
    <location>
        <begin position="1"/>
        <end position="23"/>
    </location>
</feature>
<dbReference type="InterPro" id="IPR025857">
    <property type="entry name" value="MacB_PCD"/>
</dbReference>
<keyword evidence="2" id="KW-1003">Cell membrane</keyword>
<dbReference type="Proteomes" id="UP001597112">
    <property type="component" value="Unassembled WGS sequence"/>
</dbReference>
<feature type="domain" description="ABC3 transporter permease C-terminal" evidence="8">
    <location>
        <begin position="761"/>
        <end position="875"/>
    </location>
</feature>
<evidence type="ECO:0000256" key="6">
    <source>
        <dbReference type="SAM" id="MobiDB-lite"/>
    </source>
</evidence>
<evidence type="ECO:0000256" key="5">
    <source>
        <dbReference type="ARBA" id="ARBA00023136"/>
    </source>
</evidence>
<dbReference type="InterPro" id="IPR003838">
    <property type="entry name" value="ABC3_permease_C"/>
</dbReference>
<feature type="domain" description="ABC3 transporter permease C-terminal" evidence="8">
    <location>
        <begin position="385"/>
        <end position="499"/>
    </location>
</feature>
<sequence>MEIHATTGARPENDMMQPNTPRPPEWPLKLLRFFLKKEYLEEIEGDMEEIFCDALEQEQSYRKARWVYIVEALKLIRPVLMKNISGIQPVTPYPMFKNYFKTSFRSLMKNPLSSFINVFGLSVAIGICLLVYTFMEYDYSIDQYHKNKNEIYLATFFAASDGATQQYGTAPRPLGDLLKQDFGQVKKMCRVEDRNVVLKYDDNVFHENIRYADPAFLEMFTFPLKWGTASSLADLNTIILSEDMAIKYFGEENPVGRDMLVIFNDRIKKTFTVGGVAATFPKSRDIDFRFLINFENIRTAEPAYDINDWSKFLSATLIQVENPSDLKAVELKMEKYRVLQNAAQPDWAITAFAFEPLVTLHERAANIKDGIAHDYNVEGRIGMPIIAIFMIVLACFNYINIAIVSAAKRLKEIGVRKVIGANRMKIVVQFLTENIVVTSLALVMGIALCFFIFLPWFVQFTGWELELRLLNQNLWLFMIALIFITGIASGIYPAFYISRFDAVRIFKGSLQFGKKNPLTKVFLAVQLVLACITITAGVVFTQNNHFQNNRSWGYNQKDALYIEVPDKAAFDRMHAAMVRLPDIVSVSGSADHLGKTVSTAVLRTTANQSYEVNQFSVDADYIQTMGLQLIDGRSLRKDSETDKQALMVNETFVKHLNLTKPIGQFFEIDSVKYEVVGVLKDFHTKDFFSKVRPAVLKLAAEQDYRYLSLRVKEGGREETHKALLATWTEIYPEIPFQGGYQEDVWTNYFDSVDRSEQFNKVIASIAVLLASLGLYGLVTLNVSGRQKEFSIRKTLGAGIRNIASVILKQYAGLTVISLIIGAPVSYLFTKAYLDMLFAYPMPIGYSGIAIALVILVIVLLAVVATQIRKVLKLNPVDGLKVE</sequence>
<feature type="transmembrane region" description="Helical" evidence="7">
    <location>
        <begin position="761"/>
        <end position="783"/>
    </location>
</feature>
<dbReference type="InterPro" id="IPR047699">
    <property type="entry name" value="Permease_put_prefix"/>
</dbReference>
<evidence type="ECO:0000313" key="10">
    <source>
        <dbReference type="EMBL" id="MFD0998665.1"/>
    </source>
</evidence>
<evidence type="ECO:0000259" key="8">
    <source>
        <dbReference type="Pfam" id="PF02687"/>
    </source>
</evidence>
<feature type="transmembrane region" description="Helical" evidence="7">
    <location>
        <begin position="810"/>
        <end position="828"/>
    </location>
</feature>
<keyword evidence="4 7" id="KW-1133">Transmembrane helix</keyword>
<dbReference type="InterPro" id="IPR050250">
    <property type="entry name" value="Macrolide_Exporter_MacB"/>
</dbReference>
<feature type="transmembrane region" description="Helical" evidence="7">
    <location>
        <begin position="843"/>
        <end position="864"/>
    </location>
</feature>
<feature type="transmembrane region" description="Helical" evidence="7">
    <location>
        <begin position="381"/>
        <end position="405"/>
    </location>
</feature>
<dbReference type="PANTHER" id="PTHR30572">
    <property type="entry name" value="MEMBRANE COMPONENT OF TRANSPORTER-RELATED"/>
    <property type="match status" value="1"/>
</dbReference>
<feature type="transmembrane region" description="Helical" evidence="7">
    <location>
        <begin position="115"/>
        <end position="135"/>
    </location>
</feature>
<feature type="domain" description="MacB-like periplasmic core" evidence="9">
    <location>
        <begin position="528"/>
        <end position="715"/>
    </location>
</feature>
<evidence type="ECO:0000313" key="11">
    <source>
        <dbReference type="Proteomes" id="UP001597112"/>
    </source>
</evidence>
<comment type="subcellular location">
    <subcellularLocation>
        <location evidence="1">Cell membrane</location>
        <topology evidence="1">Multi-pass membrane protein</topology>
    </subcellularLocation>
</comment>
<evidence type="ECO:0000256" key="1">
    <source>
        <dbReference type="ARBA" id="ARBA00004651"/>
    </source>
</evidence>
<evidence type="ECO:0000259" key="9">
    <source>
        <dbReference type="Pfam" id="PF12704"/>
    </source>
</evidence>
<dbReference type="Pfam" id="PF02687">
    <property type="entry name" value="FtsX"/>
    <property type="match status" value="2"/>
</dbReference>
<gene>
    <name evidence="10" type="ORF">ACFQ21_05075</name>
</gene>
<reference evidence="11" key="1">
    <citation type="journal article" date="2019" name="Int. J. Syst. Evol. Microbiol.">
        <title>The Global Catalogue of Microorganisms (GCM) 10K type strain sequencing project: providing services to taxonomists for standard genome sequencing and annotation.</title>
        <authorList>
            <consortium name="The Broad Institute Genomics Platform"/>
            <consortium name="The Broad Institute Genome Sequencing Center for Infectious Disease"/>
            <person name="Wu L."/>
            <person name="Ma J."/>
        </authorList>
    </citation>
    <scope>NUCLEOTIDE SEQUENCE [LARGE SCALE GENOMIC DNA]</scope>
    <source>
        <strain evidence="11">CCUG 58938</strain>
    </source>
</reference>
<evidence type="ECO:0000256" key="4">
    <source>
        <dbReference type="ARBA" id="ARBA00022989"/>
    </source>
</evidence>
<dbReference type="EMBL" id="JBHTKA010000001">
    <property type="protein sequence ID" value="MFD0998665.1"/>
    <property type="molecule type" value="Genomic_DNA"/>
</dbReference>
<feature type="transmembrane region" description="Helical" evidence="7">
    <location>
        <begin position="518"/>
        <end position="540"/>
    </location>
</feature>
<evidence type="ECO:0000256" key="3">
    <source>
        <dbReference type="ARBA" id="ARBA00022692"/>
    </source>
</evidence>
<dbReference type="Pfam" id="PF12704">
    <property type="entry name" value="MacB_PCD"/>
    <property type="match status" value="2"/>
</dbReference>
<name>A0ABW3JXF9_9BACT</name>
<keyword evidence="3 7" id="KW-0812">Transmembrane</keyword>
<evidence type="ECO:0000256" key="7">
    <source>
        <dbReference type="SAM" id="Phobius"/>
    </source>
</evidence>
<dbReference type="NCBIfam" id="NF038404">
    <property type="entry name" value="perm_prefix_2"/>
    <property type="match status" value="1"/>
</dbReference>
<feature type="transmembrane region" description="Helical" evidence="7">
    <location>
        <begin position="474"/>
        <end position="497"/>
    </location>
</feature>
<evidence type="ECO:0000256" key="2">
    <source>
        <dbReference type="ARBA" id="ARBA00022475"/>
    </source>
</evidence>
<dbReference type="PANTHER" id="PTHR30572:SF18">
    <property type="entry name" value="ABC-TYPE MACROLIDE FAMILY EXPORT SYSTEM PERMEASE COMPONENT 2"/>
    <property type="match status" value="1"/>
</dbReference>
<keyword evidence="11" id="KW-1185">Reference proteome</keyword>
<protein>
    <submittedName>
        <fullName evidence="10">ABC transporter permease</fullName>
    </submittedName>
</protein>
<feature type="transmembrane region" description="Helical" evidence="7">
    <location>
        <begin position="426"/>
        <end position="454"/>
    </location>
</feature>
<comment type="caution">
    <text evidence="10">The sequence shown here is derived from an EMBL/GenBank/DDBJ whole genome shotgun (WGS) entry which is preliminary data.</text>
</comment>
<organism evidence="10 11">
    <name type="scientific">Ohtaekwangia kribbensis</name>
    <dbReference type="NCBI Taxonomy" id="688913"/>
    <lineage>
        <taxon>Bacteria</taxon>
        <taxon>Pseudomonadati</taxon>
        <taxon>Bacteroidota</taxon>
        <taxon>Cytophagia</taxon>
        <taxon>Cytophagales</taxon>
        <taxon>Fulvivirgaceae</taxon>
        <taxon>Ohtaekwangia</taxon>
    </lineage>
</organism>
<keyword evidence="5 7" id="KW-0472">Membrane</keyword>
<feature type="domain" description="MacB-like periplasmic core" evidence="9">
    <location>
        <begin position="114"/>
        <end position="335"/>
    </location>
</feature>
<accession>A0ABW3JXF9</accession>
<proteinExistence type="predicted"/>